<keyword evidence="5" id="KW-0408">Iron</keyword>
<evidence type="ECO:0000256" key="4">
    <source>
        <dbReference type="ARBA" id="ARBA00023002"/>
    </source>
</evidence>
<evidence type="ECO:0000256" key="7">
    <source>
        <dbReference type="ARBA" id="ARBA00023027"/>
    </source>
</evidence>
<dbReference type="Gene3D" id="3.90.380.10">
    <property type="entry name" value="Naphthalene 1,2-dioxygenase Alpha Subunit, Chain A, domain 1"/>
    <property type="match status" value="1"/>
</dbReference>
<dbReference type="SUPFAM" id="SSF55961">
    <property type="entry name" value="Bet v1-like"/>
    <property type="match status" value="1"/>
</dbReference>
<feature type="region of interest" description="Disordered" evidence="8">
    <location>
        <begin position="30"/>
        <end position="51"/>
    </location>
</feature>
<dbReference type="PROSITE" id="PS00570">
    <property type="entry name" value="RING_HYDROXYL_ALPHA"/>
    <property type="match status" value="1"/>
</dbReference>
<evidence type="ECO:0000256" key="1">
    <source>
        <dbReference type="ARBA" id="ARBA00001962"/>
    </source>
</evidence>
<dbReference type="PROSITE" id="PS51296">
    <property type="entry name" value="RIESKE"/>
    <property type="match status" value="1"/>
</dbReference>
<evidence type="ECO:0000313" key="11">
    <source>
        <dbReference type="Proteomes" id="UP001156641"/>
    </source>
</evidence>
<dbReference type="EMBL" id="BSOS01000005">
    <property type="protein sequence ID" value="GLR65442.1"/>
    <property type="molecule type" value="Genomic_DNA"/>
</dbReference>
<protein>
    <submittedName>
        <fullName evidence="10">(2Fe-2S)-binding protein</fullName>
    </submittedName>
</protein>
<evidence type="ECO:0000256" key="2">
    <source>
        <dbReference type="ARBA" id="ARBA00022714"/>
    </source>
</evidence>
<keyword evidence="11" id="KW-1185">Reference proteome</keyword>
<keyword evidence="6" id="KW-0411">Iron-sulfur</keyword>
<keyword evidence="2" id="KW-0001">2Fe-2S</keyword>
<keyword evidence="3" id="KW-0479">Metal-binding</keyword>
<dbReference type="PRINTS" id="PR00090">
    <property type="entry name" value="RNGDIOXGNASE"/>
</dbReference>
<evidence type="ECO:0000256" key="5">
    <source>
        <dbReference type="ARBA" id="ARBA00023004"/>
    </source>
</evidence>
<dbReference type="Gene3D" id="2.102.10.10">
    <property type="entry name" value="Rieske [2Fe-2S] iron-sulphur domain"/>
    <property type="match status" value="1"/>
</dbReference>
<evidence type="ECO:0000259" key="9">
    <source>
        <dbReference type="PROSITE" id="PS51296"/>
    </source>
</evidence>
<dbReference type="Pfam" id="PF00355">
    <property type="entry name" value="Rieske"/>
    <property type="match status" value="1"/>
</dbReference>
<dbReference type="InterPro" id="IPR015881">
    <property type="entry name" value="ARHD_Rieske_2Fe_2S"/>
</dbReference>
<dbReference type="PANTHER" id="PTHR43756">
    <property type="entry name" value="CHOLINE MONOOXYGENASE, CHLOROPLASTIC"/>
    <property type="match status" value="1"/>
</dbReference>
<evidence type="ECO:0000256" key="8">
    <source>
        <dbReference type="SAM" id="MobiDB-lite"/>
    </source>
</evidence>
<evidence type="ECO:0000256" key="6">
    <source>
        <dbReference type="ARBA" id="ARBA00023014"/>
    </source>
</evidence>
<dbReference type="InterPro" id="IPR036922">
    <property type="entry name" value="Rieske_2Fe-2S_sf"/>
</dbReference>
<dbReference type="Pfam" id="PF00848">
    <property type="entry name" value="Ring_hydroxyl_A"/>
    <property type="match status" value="1"/>
</dbReference>
<dbReference type="InterPro" id="IPR017941">
    <property type="entry name" value="Rieske_2Fe-2S"/>
</dbReference>
<organism evidence="10 11">
    <name type="scientific">Acidocella aquatica</name>
    <dbReference type="NCBI Taxonomy" id="1922313"/>
    <lineage>
        <taxon>Bacteria</taxon>
        <taxon>Pseudomonadati</taxon>
        <taxon>Pseudomonadota</taxon>
        <taxon>Alphaproteobacteria</taxon>
        <taxon>Acetobacterales</taxon>
        <taxon>Acidocellaceae</taxon>
        <taxon>Acidocella</taxon>
    </lineage>
</organism>
<dbReference type="SUPFAM" id="SSF50022">
    <property type="entry name" value="ISP domain"/>
    <property type="match status" value="1"/>
</dbReference>
<sequence length="464" mass="53269">MDNVQKEFNEFQRGLGTALAPNWRDLAAADSKPLPPTLRGESAPNLGTAKIPPQRYTSQAFHDQEVEKVWKRTWQVACREEEVPNAGDHFVYRVANMNFLIVRNTPSTFKAFWNVCLHRGRCLVDHDGKEAKHFKCGYHSWTWDINGKLAYYPGAWDFPDVDPEKYSLREVLVDTWGGFIFINPDKNAAPLARHLGSMPEHFKNWPLDKRFAIWHVQKRINANWKVTMEAFLEAYHLMQTHPQALPSVGEHATQYDVYDEGSSFFSRSITPVGIPSNHFKGGTALSAIEHVWALVNALRADEANTLPPEITDRASIAQWRRQFMKDLTHADYAKLSDAEMLDSIQYWLFPNFCPWYGEGLPLTYVFRPDSSSPETSYFDIWMLIRSPDEGARPPAPQMIKLGPDDKFEKVIGAMGNIFDQDDENMPFVQKGMHTWPGDPEGMTLGRYQESRIRFFHQVLMKVLG</sequence>
<dbReference type="PANTHER" id="PTHR43756:SF5">
    <property type="entry name" value="CHOLINE MONOOXYGENASE, CHLOROPLASTIC"/>
    <property type="match status" value="1"/>
</dbReference>
<feature type="domain" description="Rieske" evidence="9">
    <location>
        <begin position="74"/>
        <end position="182"/>
    </location>
</feature>
<dbReference type="RefSeq" id="WP_284255932.1">
    <property type="nucleotide sequence ID" value="NZ_BSOS01000005.1"/>
</dbReference>
<dbReference type="CDD" id="cd03469">
    <property type="entry name" value="Rieske_RO_Alpha_N"/>
    <property type="match status" value="1"/>
</dbReference>
<dbReference type="CDD" id="cd08882">
    <property type="entry name" value="RHO_alpha_C_MupW-like"/>
    <property type="match status" value="1"/>
</dbReference>
<comment type="caution">
    <text evidence="10">The sequence shown here is derived from an EMBL/GenBank/DDBJ whole genome shotgun (WGS) entry which is preliminary data.</text>
</comment>
<keyword evidence="4" id="KW-0560">Oxidoreductase</keyword>
<dbReference type="Proteomes" id="UP001156641">
    <property type="component" value="Unassembled WGS sequence"/>
</dbReference>
<dbReference type="InterPro" id="IPR015879">
    <property type="entry name" value="Ring_hydroxy_dOase_asu_C_dom"/>
</dbReference>
<gene>
    <name evidence="10" type="ORF">GCM10010909_01200</name>
</gene>
<evidence type="ECO:0000313" key="10">
    <source>
        <dbReference type="EMBL" id="GLR65442.1"/>
    </source>
</evidence>
<accession>A0ABQ6A2A7</accession>
<proteinExistence type="predicted"/>
<name>A0ABQ6A2A7_9PROT</name>
<keyword evidence="7" id="KW-0520">NAD</keyword>
<comment type="cofactor">
    <cofactor evidence="1">
        <name>Fe cation</name>
        <dbReference type="ChEBI" id="CHEBI:24875"/>
    </cofactor>
</comment>
<reference evidence="11" key="1">
    <citation type="journal article" date="2019" name="Int. J. Syst. Evol. Microbiol.">
        <title>The Global Catalogue of Microorganisms (GCM) 10K type strain sequencing project: providing services to taxonomists for standard genome sequencing and annotation.</title>
        <authorList>
            <consortium name="The Broad Institute Genomics Platform"/>
            <consortium name="The Broad Institute Genome Sequencing Center for Infectious Disease"/>
            <person name="Wu L."/>
            <person name="Ma J."/>
        </authorList>
    </citation>
    <scope>NUCLEOTIDE SEQUENCE [LARGE SCALE GENOMIC DNA]</scope>
    <source>
        <strain evidence="11">NBRC 112502</strain>
    </source>
</reference>
<evidence type="ECO:0000256" key="3">
    <source>
        <dbReference type="ARBA" id="ARBA00022723"/>
    </source>
</evidence>
<dbReference type="InterPro" id="IPR001663">
    <property type="entry name" value="Rng_hydr_dOase-A"/>
</dbReference>